<dbReference type="InterPro" id="IPR005122">
    <property type="entry name" value="Uracil-DNA_glycosylase-like"/>
</dbReference>
<dbReference type="RefSeq" id="WP_187639273.1">
    <property type="nucleotide sequence ID" value="NZ_VZQQ01000100.1"/>
</dbReference>
<evidence type="ECO:0000259" key="1">
    <source>
        <dbReference type="Pfam" id="PF03167"/>
    </source>
</evidence>
<dbReference type="CDD" id="cd10035">
    <property type="entry name" value="UDG_like"/>
    <property type="match status" value="1"/>
</dbReference>
<comment type="caution">
    <text evidence="2">The sequence shown here is derived from an EMBL/GenBank/DDBJ whole genome shotgun (WGS) entry which is preliminary data.</text>
</comment>
<reference evidence="2 3" key="1">
    <citation type="submission" date="2019-09" db="EMBL/GenBank/DDBJ databases">
        <title>Paraburkholderia podalyriae sp. nov., A South African Podalyria-associated rhizobium.</title>
        <authorList>
            <person name="Mavima L."/>
            <person name="Beukes C.W."/>
            <person name="Palmer M."/>
            <person name="De Meyer S.E."/>
            <person name="James E.K."/>
            <person name="Maluk M."/>
            <person name="Avontuur J.R."/>
            <person name="Chan W.Y."/>
            <person name="Venter S.N."/>
            <person name="Steenkamp E.T."/>
        </authorList>
    </citation>
    <scope>NUCLEOTIDE SEQUENCE [LARGE SCALE GENOMIC DNA]</scope>
    <source>
        <strain evidence="2 3">WC7.3b</strain>
    </source>
</reference>
<proteinExistence type="predicted"/>
<dbReference type="Proteomes" id="UP000736373">
    <property type="component" value="Unassembled WGS sequence"/>
</dbReference>
<dbReference type="Pfam" id="PF03167">
    <property type="entry name" value="UDG"/>
    <property type="match status" value="1"/>
</dbReference>
<gene>
    <name evidence="2" type="ORF">F6X42_40220</name>
</gene>
<name>A0ABR7Q1L5_9BURK</name>
<feature type="domain" description="Uracil-DNA glycosylase-like" evidence="1">
    <location>
        <begin position="63"/>
        <end position="190"/>
    </location>
</feature>
<dbReference type="SUPFAM" id="SSF52141">
    <property type="entry name" value="Uracil-DNA glycosylase-like"/>
    <property type="match status" value="1"/>
</dbReference>
<protein>
    <submittedName>
        <fullName evidence="2">Uracil-DNA glycosylase</fullName>
    </submittedName>
</protein>
<dbReference type="Gene3D" id="3.40.470.10">
    <property type="entry name" value="Uracil-DNA glycosylase-like domain"/>
    <property type="match status" value="1"/>
</dbReference>
<evidence type="ECO:0000313" key="3">
    <source>
        <dbReference type="Proteomes" id="UP000736373"/>
    </source>
</evidence>
<dbReference type="EMBL" id="VZQQ01000100">
    <property type="protein sequence ID" value="MBC8752413.1"/>
    <property type="molecule type" value="Genomic_DNA"/>
</dbReference>
<organism evidence="2 3">
    <name type="scientific">Paraburkholderia podalyriae</name>
    <dbReference type="NCBI Taxonomy" id="1938811"/>
    <lineage>
        <taxon>Bacteria</taxon>
        <taxon>Pseudomonadati</taxon>
        <taxon>Pseudomonadota</taxon>
        <taxon>Betaproteobacteria</taxon>
        <taxon>Burkholderiales</taxon>
        <taxon>Burkholderiaceae</taxon>
        <taxon>Paraburkholderia</taxon>
    </lineage>
</organism>
<keyword evidence="3" id="KW-1185">Reference proteome</keyword>
<accession>A0ABR7Q1L5</accession>
<evidence type="ECO:0000313" key="2">
    <source>
        <dbReference type="EMBL" id="MBC8752413.1"/>
    </source>
</evidence>
<dbReference type="InterPro" id="IPR036895">
    <property type="entry name" value="Uracil-DNA_glycosylase-like_sf"/>
</dbReference>
<sequence>MEHRQENVDRPKSLGDAAVKAIRIRQLHEPHVAPLTAYVEELRLEAGPGAEIPDFDPWDAGVDAEVLFLLEAPGARAVASTFVSRNNPDETAKNMFLLHQDACIPRTRSLLWNVVPWYIGDGARIRAATPQDLEQGLKPLPRLIQMLPKLRAVVFMGKNAQQAQPQVAALRPDLRLFACAHPSPKVINTRPGNREAILTVLRGAATFLEQAPSTTQCESQPPRLAPIARKPLTRDEQVAQHITQVLRSLVRAQKSEQAKETTVRSFSQEIDWLNRALMLLGSVSPPTGM</sequence>